<evidence type="ECO:0000313" key="4">
    <source>
        <dbReference type="Proteomes" id="UP000813876"/>
    </source>
</evidence>
<name>A0AAW4ZII3_PHOPO</name>
<dbReference type="Gene3D" id="1.10.390.30">
    <property type="entry name" value="Peptidase M60, enhancin-like domain 3"/>
    <property type="match status" value="1"/>
</dbReference>
<feature type="region of interest" description="Disordered" evidence="1">
    <location>
        <begin position="260"/>
        <end position="291"/>
    </location>
</feature>
<dbReference type="InterPro" id="IPR025385">
    <property type="entry name" value="DUF4092"/>
</dbReference>
<dbReference type="NCBIfam" id="NF037974">
    <property type="entry name" value="SslE_AcfD_Zn_LP"/>
    <property type="match status" value="1"/>
</dbReference>
<dbReference type="Pfam" id="PF13322">
    <property type="entry name" value="DUF4092"/>
    <property type="match status" value="1"/>
</dbReference>
<dbReference type="InterPro" id="IPR031161">
    <property type="entry name" value="Peptidase_M60_dom"/>
</dbReference>
<sequence length="1565" mass="171862">MLLVTKKKLIVLAISSALLMGCNGGSDSSDPIPPPPVVEPGKPDITPPVDPDKPDILPPVVDPDKPEIIPPVVDPDKPEIIPPVVDPDKPEIIPPVVDPDKPEIIPPVVDPEYPDIIPSATGVFSLNGDMNFGASVICNDSPATEFVIKHGDTIICSFEDIELATFSAVQLQTTKSGSKEKIKLLTLAESDRFVAFADDERVSAIANTQALLNKMAVESGKVIDFKLSAIDQLRFDNFYNSDDILLSTAEFSALISDKLDESTETDSKPSTHEPESQPAVTPGTSNDLNSGFVSANAEQNLGYQPTKVILTEGFLRDLDGKAIVGIDYYSPSGRGKTDVDGKFSFSWGESVAFGIDTFELGELKANKTQFTVTDLAEGHAGRNIARLLQRYSDTTDHIQISDRVHNVFAKYPNVINEALNIELSESVKLNDGTGNEELVAGEFDKQFESGLAQQIDSAICGETCKSNLLFSPLSFPRTVTVPEQNIQADINKLWGAGADAVKDGWMPVEKFHVFSDPGGNYYGSAGFVRGQGAINISNRAFPIMMTRNDNNFWLGFNEKKAWDERGLAYITEAPSMVKPAFVGADTATFGLPFISLGELGAGQAMLLGNARYTSILVCPRNYSWEGGVTSEGKCIVPAGRTTDTADMANFFKNTFRYLLADKYDLSSSPITVGTNITKTYFRKHTTWHGNEALFNIDPQFNVETKIVNSFSGLTPEDIPLLIIRTHEYQDKPNDHDPMLADLSRPLLTEQDVTDLIQYIEVGGKVIIVESINGKPNDDIRRLFDSVGIAVNGESVVQNGGPSWGYPDRIRSQREHDFWVIERYAAVKGQEGIKLPYNIDETTGEVSWDYILQGKPEDKPKLEVARKSYFNMVTGKYESQLAFIDTAGKSAEQISTEKAALLTVFDGYKECSDDNYHYEVNCLERRPGNGIKLTGTMYRPIYSELDLNEATAKAMVKAADLGTNIERLYQHELYFRTKGKQGERLNSVDLNRIYQNMTVWLWNDLDYRYESGVNNDELGFKRFTEFLNCYGDTADSQTACSAELGQSLVDNNMVYGAKSDVNADYQGWMNPSYPLNYMEKPLTRLMLGRSYFDLDIKADIRQYPGEAKGSSSANVDVDLSSNTVAWYAGNRQSTGQWAVAHQPFTISVQGNSNPVTITVALADDLTGREKHELGLQRPPRVSKSFTLPAGGSETFTAPYGGLIYVSGNETGNVTVNLNGTVAAPWYKDNAWVNPQDSVAPIGEIESNSFIYTAASKNLQASNYGGNPQQFAQELDIFAEDLNDFYARDEVGTGHHRKVTDTTLPNNKHHVVNDVAISIGAAHSGYPVMNISFESNSSDIKMSPLNSWLLWHEVGHNAAEAPFSVEGSTEVTNNILALYMQDKHLGKMARVEQDIRMAPAFVNLEAPNAWAAGGNGERLVMFAQLKEWAETEFDITKAITGKLPSYYVTDVNGMKGWNLFKLMHRLTRGGLEENMQLPTPNACQSTQGLSKGDQLMVCASYAAQTDLSGFFSAWSPGSKAYMIPGATEPSYEGGVTDAGRAAVKALNLEAPKHDPLQINSVTVRQIN</sequence>
<protein>
    <submittedName>
        <fullName evidence="3">DUF4092 domain-containing protein</fullName>
    </submittedName>
</protein>
<dbReference type="Gene3D" id="2.60.120.1250">
    <property type="entry name" value="Peptidase M60, enhancin-like domain 1"/>
    <property type="match status" value="1"/>
</dbReference>
<comment type="caution">
    <text evidence="3">The sequence shown here is derived from an EMBL/GenBank/DDBJ whole genome shotgun (WGS) entry which is preliminary data.</text>
</comment>
<feature type="region of interest" description="Disordered" evidence="1">
    <location>
        <begin position="24"/>
        <end position="99"/>
    </location>
</feature>
<feature type="compositionally biased region" description="Polar residues" evidence="1">
    <location>
        <begin position="278"/>
        <end position="291"/>
    </location>
</feature>
<dbReference type="PANTHER" id="PTHR15730:SF5">
    <property type="entry name" value="SI:CH211-210B2.2-RELATED"/>
    <property type="match status" value="1"/>
</dbReference>
<feature type="domain" description="Peptidase M60" evidence="2">
    <location>
        <begin position="1128"/>
        <end position="1428"/>
    </location>
</feature>
<dbReference type="InterPro" id="IPR035423">
    <property type="entry name" value="M60-like_N"/>
</dbReference>
<dbReference type="PROSITE" id="PS51257">
    <property type="entry name" value="PROKAR_LIPOPROTEIN"/>
    <property type="match status" value="1"/>
</dbReference>
<dbReference type="EMBL" id="WMCP01000001">
    <property type="protein sequence ID" value="MCF2300165.1"/>
    <property type="molecule type" value="Genomic_DNA"/>
</dbReference>
<evidence type="ECO:0000259" key="2">
    <source>
        <dbReference type="PROSITE" id="PS51723"/>
    </source>
</evidence>
<reference evidence="3" key="1">
    <citation type="submission" date="2019-11" db="EMBL/GenBank/DDBJ databases">
        <title>Comparative genomics of photobacteria reveal adaptation to distinct habitats.</title>
        <authorList>
            <person name="Fuertes-Perez S."/>
            <person name="Hilgarth M."/>
            <person name="Vogel R.F."/>
        </authorList>
    </citation>
    <scope>NUCLEOTIDE SEQUENCE</scope>
    <source>
        <strain evidence="3">TMW2.2145</strain>
    </source>
</reference>
<dbReference type="Pfam" id="PF13402">
    <property type="entry name" value="Peptidase_M60"/>
    <property type="match status" value="1"/>
</dbReference>
<organism evidence="3 4">
    <name type="scientific">Photobacterium phosphoreum</name>
    <dbReference type="NCBI Taxonomy" id="659"/>
    <lineage>
        <taxon>Bacteria</taxon>
        <taxon>Pseudomonadati</taxon>
        <taxon>Pseudomonadota</taxon>
        <taxon>Gammaproteobacteria</taxon>
        <taxon>Vibrionales</taxon>
        <taxon>Vibrionaceae</taxon>
        <taxon>Photobacterium</taxon>
    </lineage>
</organism>
<dbReference type="Pfam" id="PF17291">
    <property type="entry name" value="M60-like_N"/>
    <property type="match status" value="1"/>
</dbReference>
<dbReference type="InterPro" id="IPR051244">
    <property type="entry name" value="TCAF"/>
</dbReference>
<dbReference type="SMART" id="SM01276">
    <property type="entry name" value="M60-like"/>
    <property type="match status" value="1"/>
</dbReference>
<feature type="compositionally biased region" description="Basic and acidic residues" evidence="1">
    <location>
        <begin position="260"/>
        <end position="275"/>
    </location>
</feature>
<dbReference type="PROSITE" id="PS51723">
    <property type="entry name" value="PEPTIDASE_M60"/>
    <property type="match status" value="1"/>
</dbReference>
<evidence type="ECO:0000313" key="3">
    <source>
        <dbReference type="EMBL" id="MCF2300165.1"/>
    </source>
</evidence>
<dbReference type="InterPro" id="IPR042279">
    <property type="entry name" value="Pep_M60_3"/>
</dbReference>
<accession>A0AAW4ZII3</accession>
<gene>
    <name evidence="3" type="ORF">GLP33_00230</name>
</gene>
<dbReference type="Proteomes" id="UP000813876">
    <property type="component" value="Unassembled WGS sequence"/>
</dbReference>
<dbReference type="Gene3D" id="3.40.390.80">
    <property type="entry name" value="Peptidase M60, enhancin-like domain 2"/>
    <property type="match status" value="1"/>
</dbReference>
<proteinExistence type="predicted"/>
<dbReference type="PANTHER" id="PTHR15730">
    <property type="entry name" value="EXPERIMENTAL AUTOIMMUNE PROSTATITIS ANTIGEN 2-RELATED"/>
    <property type="match status" value="1"/>
</dbReference>
<evidence type="ECO:0000256" key="1">
    <source>
        <dbReference type="SAM" id="MobiDB-lite"/>
    </source>
</evidence>